<dbReference type="Gene3D" id="3.40.50.720">
    <property type="entry name" value="NAD(P)-binding Rossmann-like Domain"/>
    <property type="match status" value="1"/>
</dbReference>
<comment type="similarity">
    <text evidence="1 3">Belongs to the short-chain dehydrogenases/reductases (SDR) family.</text>
</comment>
<dbReference type="PROSITE" id="PS00061">
    <property type="entry name" value="ADH_SHORT"/>
    <property type="match status" value="1"/>
</dbReference>
<reference evidence="4" key="1">
    <citation type="submission" date="2022-04" db="EMBL/GenBank/DDBJ databases">
        <title>Diverse halophilic archaea isolated from saline environments.</title>
        <authorList>
            <person name="Cui H.-L."/>
        </authorList>
    </citation>
    <scope>NUCLEOTIDE SEQUENCE</scope>
    <source>
        <strain evidence="4">XZYJT40</strain>
    </source>
</reference>
<dbReference type="CDD" id="cd05374">
    <property type="entry name" value="17beta-HSD-like_SDR_c"/>
    <property type="match status" value="1"/>
</dbReference>
<dbReference type="GeneID" id="72190682"/>
<organism evidence="4 5">
    <name type="scientific">Halorussus gelatinilyticus</name>
    <dbReference type="NCBI Taxonomy" id="2937524"/>
    <lineage>
        <taxon>Archaea</taxon>
        <taxon>Methanobacteriati</taxon>
        <taxon>Methanobacteriota</taxon>
        <taxon>Stenosarchaea group</taxon>
        <taxon>Halobacteria</taxon>
        <taxon>Halobacteriales</taxon>
        <taxon>Haladaptataceae</taxon>
        <taxon>Halorussus</taxon>
    </lineage>
</organism>
<dbReference type="EMBL" id="CP096658">
    <property type="protein sequence ID" value="UPV99334.1"/>
    <property type="molecule type" value="Genomic_DNA"/>
</dbReference>
<evidence type="ECO:0000256" key="3">
    <source>
        <dbReference type="RuleBase" id="RU000363"/>
    </source>
</evidence>
<dbReference type="InterPro" id="IPR020904">
    <property type="entry name" value="Sc_DH/Rdtase_CS"/>
</dbReference>
<dbReference type="AlphaFoldDB" id="A0A8U0IF06"/>
<dbReference type="InterPro" id="IPR002347">
    <property type="entry name" value="SDR_fam"/>
</dbReference>
<sequence>MTETVLITGCSSGIGQETARAFLQDGWEVYATARNPADVESLGEAGANIASLDVTDGDDVERVVERIIDEEGRVDCLVNNAGYAQLGPVEDVPVESVEDQFAVNVFGPHRLTREVLPHMRERRTGTIVNVSSVAGRLATPGMGIYNGSKFAVEGISDALRPEVSEFGIDVVLVEPGPVDTAFVERANDEIDGLERSDAYDSLYSILDDSEAIGGGGPGAVQPREVAETILDAANLTDPADRYPVGQVAKVAMLGRFVPARLRDKFYRLAFSLVTKVS</sequence>
<evidence type="ECO:0000256" key="1">
    <source>
        <dbReference type="ARBA" id="ARBA00006484"/>
    </source>
</evidence>
<dbReference type="GO" id="GO:0016491">
    <property type="term" value="F:oxidoreductase activity"/>
    <property type="evidence" value="ECO:0007669"/>
    <property type="project" value="UniProtKB-KW"/>
</dbReference>
<evidence type="ECO:0000313" key="5">
    <source>
        <dbReference type="Proteomes" id="UP000830434"/>
    </source>
</evidence>
<gene>
    <name evidence="4" type="ORF">M0R88_12465</name>
</gene>
<keyword evidence="2" id="KW-0560">Oxidoreductase</keyword>
<dbReference type="Pfam" id="PF00106">
    <property type="entry name" value="adh_short"/>
    <property type="match status" value="1"/>
</dbReference>
<accession>A0A8U0IF06</accession>
<dbReference type="KEGG" id="haxz:M0R88_12465"/>
<proteinExistence type="inferred from homology"/>
<dbReference type="InterPro" id="IPR036291">
    <property type="entry name" value="NAD(P)-bd_dom_sf"/>
</dbReference>
<dbReference type="PRINTS" id="PR00080">
    <property type="entry name" value="SDRFAMILY"/>
</dbReference>
<evidence type="ECO:0000256" key="2">
    <source>
        <dbReference type="ARBA" id="ARBA00023002"/>
    </source>
</evidence>
<dbReference type="Proteomes" id="UP000830434">
    <property type="component" value="Chromosome"/>
</dbReference>
<evidence type="ECO:0000313" key="4">
    <source>
        <dbReference type="EMBL" id="UPV99334.1"/>
    </source>
</evidence>
<keyword evidence="5" id="KW-1185">Reference proteome</keyword>
<dbReference type="PANTHER" id="PTHR44169:SF6">
    <property type="entry name" value="NADPH-DEPENDENT 1-ACYLDIHYDROXYACETONE PHOSPHATE REDUCTASE"/>
    <property type="match status" value="1"/>
</dbReference>
<dbReference type="RefSeq" id="WP_248653830.1">
    <property type="nucleotide sequence ID" value="NZ_CP096658.1"/>
</dbReference>
<dbReference type="PANTHER" id="PTHR44169">
    <property type="entry name" value="NADPH-DEPENDENT 1-ACYLDIHYDROXYACETONE PHOSPHATE REDUCTASE"/>
    <property type="match status" value="1"/>
</dbReference>
<dbReference type="PRINTS" id="PR00081">
    <property type="entry name" value="GDHRDH"/>
</dbReference>
<name>A0A8U0IF06_9EURY</name>
<dbReference type="SUPFAM" id="SSF51735">
    <property type="entry name" value="NAD(P)-binding Rossmann-fold domains"/>
    <property type="match status" value="1"/>
</dbReference>
<protein>
    <submittedName>
        <fullName evidence="4">SDR family oxidoreductase</fullName>
    </submittedName>
</protein>